<accession>K2LCG0</accession>
<dbReference type="Pfam" id="PF09912">
    <property type="entry name" value="DUF2141"/>
    <property type="match status" value="1"/>
</dbReference>
<keyword evidence="3" id="KW-1185">Reference proteome</keyword>
<evidence type="ECO:0008006" key="4">
    <source>
        <dbReference type="Google" id="ProtNLM"/>
    </source>
</evidence>
<dbReference type="InterPro" id="IPR018673">
    <property type="entry name" value="DUF2141"/>
</dbReference>
<sequence length="143" mass="15520">MNKLQGLMFASMTLMATAAVADEGHELTVVVTGVSSAEGNIRAVLCQEDEQFPNVCEIRQVVPAAEGTVKIVFPDIPAGEYAFAAFHDANDDQRLNFSQNGMPAEGLIFSQDAMGRMGPPNFQDSAFELTDDQRILAAARYFE</sequence>
<dbReference type="EMBL" id="AMRG01000001">
    <property type="protein sequence ID" value="EKE87560.1"/>
    <property type="molecule type" value="Genomic_DNA"/>
</dbReference>
<organism evidence="2 3">
    <name type="scientific">Idiomarina xiamenensis 10-D-4</name>
    <dbReference type="NCBI Taxonomy" id="740709"/>
    <lineage>
        <taxon>Bacteria</taxon>
        <taxon>Pseudomonadati</taxon>
        <taxon>Pseudomonadota</taxon>
        <taxon>Gammaproteobacteria</taxon>
        <taxon>Alteromonadales</taxon>
        <taxon>Idiomarinaceae</taxon>
        <taxon>Idiomarina</taxon>
    </lineage>
</organism>
<evidence type="ECO:0000313" key="2">
    <source>
        <dbReference type="EMBL" id="EKE87560.1"/>
    </source>
</evidence>
<dbReference type="PATRIC" id="fig|740709.3.peg.132"/>
<evidence type="ECO:0000256" key="1">
    <source>
        <dbReference type="SAM" id="SignalP"/>
    </source>
</evidence>
<evidence type="ECO:0000313" key="3">
    <source>
        <dbReference type="Proteomes" id="UP000014115"/>
    </source>
</evidence>
<dbReference type="OrthoDB" id="9788332at2"/>
<dbReference type="STRING" id="740709.A10D4_00660"/>
<feature type="chain" id="PRO_5003860468" description="DUF2141 domain-containing protein" evidence="1">
    <location>
        <begin position="22"/>
        <end position="143"/>
    </location>
</feature>
<reference evidence="2 3" key="1">
    <citation type="journal article" date="2012" name="J. Bacteriol.">
        <title>Genome Sequence of Idiomarina xiamenensis Type Strain 10-D-4.</title>
        <authorList>
            <person name="Lai Q."/>
            <person name="Wang L."/>
            <person name="Wang W."/>
            <person name="Shao Z."/>
        </authorList>
    </citation>
    <scope>NUCLEOTIDE SEQUENCE [LARGE SCALE GENOMIC DNA]</scope>
    <source>
        <strain evidence="2 3">10-D-4</strain>
    </source>
</reference>
<dbReference type="RefSeq" id="WP_008487065.1">
    <property type="nucleotide sequence ID" value="NZ_AMRG01000001.1"/>
</dbReference>
<gene>
    <name evidence="2" type="ORF">A10D4_00660</name>
</gene>
<dbReference type="eggNOG" id="COG4704">
    <property type="taxonomic scope" value="Bacteria"/>
</dbReference>
<dbReference type="Proteomes" id="UP000014115">
    <property type="component" value="Unassembled WGS sequence"/>
</dbReference>
<dbReference type="AlphaFoldDB" id="K2LCG0"/>
<comment type="caution">
    <text evidence="2">The sequence shown here is derived from an EMBL/GenBank/DDBJ whole genome shotgun (WGS) entry which is preliminary data.</text>
</comment>
<protein>
    <recommendedName>
        <fullName evidence="4">DUF2141 domain-containing protein</fullName>
    </recommendedName>
</protein>
<name>K2LCG0_9GAMM</name>
<keyword evidence="1" id="KW-0732">Signal</keyword>
<proteinExistence type="predicted"/>
<feature type="signal peptide" evidence="1">
    <location>
        <begin position="1"/>
        <end position="21"/>
    </location>
</feature>